<evidence type="ECO:0000256" key="1">
    <source>
        <dbReference type="SAM" id="SignalP"/>
    </source>
</evidence>
<dbReference type="EMBL" id="JAQQEZ010000030">
    <property type="protein sequence ID" value="MFM0005593.1"/>
    <property type="molecule type" value="Genomic_DNA"/>
</dbReference>
<proteinExistence type="predicted"/>
<organism evidence="2 3">
    <name type="scientific">Paraburkholderia dipogonis</name>
    <dbReference type="NCBI Taxonomy" id="1211383"/>
    <lineage>
        <taxon>Bacteria</taxon>
        <taxon>Pseudomonadati</taxon>
        <taxon>Pseudomonadota</taxon>
        <taxon>Betaproteobacteria</taxon>
        <taxon>Burkholderiales</taxon>
        <taxon>Burkholderiaceae</taxon>
        <taxon>Paraburkholderia</taxon>
    </lineage>
</organism>
<dbReference type="RefSeq" id="WP_408180294.1">
    <property type="nucleotide sequence ID" value="NZ_JAQQEZ010000030.1"/>
</dbReference>
<feature type="chain" id="PRO_5046049243" description="DUF4148 domain-containing protein" evidence="1">
    <location>
        <begin position="23"/>
        <end position="86"/>
    </location>
</feature>
<keyword evidence="1" id="KW-0732">Signal</keyword>
<evidence type="ECO:0000313" key="3">
    <source>
        <dbReference type="Proteomes" id="UP001629230"/>
    </source>
</evidence>
<gene>
    <name evidence="2" type="ORF">PQR57_31900</name>
</gene>
<keyword evidence="3" id="KW-1185">Reference proteome</keyword>
<evidence type="ECO:0000313" key="2">
    <source>
        <dbReference type="EMBL" id="MFM0005593.1"/>
    </source>
</evidence>
<dbReference type="Proteomes" id="UP001629230">
    <property type="component" value="Unassembled WGS sequence"/>
</dbReference>
<sequence length="86" mass="9244">MNKFFRTTLLAAMIALPTAAFAQPVTQVDEMQVEMVAYEVVGVDSPPKSTHTTPAIGNHGAHVGAMPAELLRPNSNVGLNSIYLRH</sequence>
<evidence type="ECO:0008006" key="4">
    <source>
        <dbReference type="Google" id="ProtNLM"/>
    </source>
</evidence>
<accession>A0ABW9AZ80</accession>
<reference evidence="2 3" key="1">
    <citation type="journal article" date="2024" name="Chem. Sci.">
        <title>Discovery of megapolipeptins by genome mining of a Burkholderiales bacteria collection.</title>
        <authorList>
            <person name="Paulo B.S."/>
            <person name="Recchia M.J.J."/>
            <person name="Lee S."/>
            <person name="Fergusson C.H."/>
            <person name="Romanowski S.B."/>
            <person name="Hernandez A."/>
            <person name="Krull N."/>
            <person name="Liu D.Y."/>
            <person name="Cavanagh H."/>
            <person name="Bos A."/>
            <person name="Gray C.A."/>
            <person name="Murphy B.T."/>
            <person name="Linington R.G."/>
            <person name="Eustaquio A.S."/>
        </authorList>
    </citation>
    <scope>NUCLEOTIDE SEQUENCE [LARGE SCALE GENOMIC DNA]</scope>
    <source>
        <strain evidence="2 3">RL17-350-BIC-A</strain>
    </source>
</reference>
<name>A0ABW9AZ80_9BURK</name>
<protein>
    <recommendedName>
        <fullName evidence="4">DUF4148 domain-containing protein</fullName>
    </recommendedName>
</protein>
<comment type="caution">
    <text evidence="2">The sequence shown here is derived from an EMBL/GenBank/DDBJ whole genome shotgun (WGS) entry which is preliminary data.</text>
</comment>
<feature type="signal peptide" evidence="1">
    <location>
        <begin position="1"/>
        <end position="22"/>
    </location>
</feature>